<dbReference type="PANTHER" id="PTHR47326">
    <property type="entry name" value="TRANSPOSABLE ELEMENT TC3 TRANSPOSASE-LIKE PROTEIN"/>
    <property type="match status" value="1"/>
</dbReference>
<evidence type="ECO:0008006" key="3">
    <source>
        <dbReference type="Google" id="ProtNLM"/>
    </source>
</evidence>
<dbReference type="AlphaFoldDB" id="A0A8X6FGH2"/>
<dbReference type="EMBL" id="BMAO01032066">
    <property type="protein sequence ID" value="GFQ79492.1"/>
    <property type="molecule type" value="Genomic_DNA"/>
</dbReference>
<dbReference type="GO" id="GO:0003676">
    <property type="term" value="F:nucleic acid binding"/>
    <property type="evidence" value="ECO:0007669"/>
    <property type="project" value="InterPro"/>
</dbReference>
<dbReference type="PANTHER" id="PTHR47326:SF1">
    <property type="entry name" value="HTH PSQ-TYPE DOMAIN-CONTAINING PROTEIN"/>
    <property type="match status" value="1"/>
</dbReference>
<protein>
    <recommendedName>
        <fullName evidence="3">Tc1-like transposase DDE domain-containing protein</fullName>
    </recommendedName>
</protein>
<sequence length="76" mass="8788">MCSHGIIGAIFVDGTVNTERYVKVLENDFIPIIQNGPDFEKMWFMQDGTRPHQSRRVFDVLEKHFGDRILALRPLA</sequence>
<comment type="caution">
    <text evidence="1">The sequence shown here is derived from an EMBL/GenBank/DDBJ whole genome shotgun (WGS) entry which is preliminary data.</text>
</comment>
<dbReference type="OrthoDB" id="6494175at2759"/>
<name>A0A8X6FGH2_TRICU</name>
<organism evidence="1 2">
    <name type="scientific">Trichonephila clavata</name>
    <name type="common">Joro spider</name>
    <name type="synonym">Nephila clavata</name>
    <dbReference type="NCBI Taxonomy" id="2740835"/>
    <lineage>
        <taxon>Eukaryota</taxon>
        <taxon>Metazoa</taxon>
        <taxon>Ecdysozoa</taxon>
        <taxon>Arthropoda</taxon>
        <taxon>Chelicerata</taxon>
        <taxon>Arachnida</taxon>
        <taxon>Araneae</taxon>
        <taxon>Araneomorphae</taxon>
        <taxon>Entelegynae</taxon>
        <taxon>Araneoidea</taxon>
        <taxon>Nephilidae</taxon>
        <taxon>Trichonephila</taxon>
    </lineage>
</organism>
<gene>
    <name evidence="1" type="primary">AVEN_236134_1</name>
    <name evidence="1" type="ORF">TNCT_148501</name>
</gene>
<dbReference type="InterPro" id="IPR036397">
    <property type="entry name" value="RNaseH_sf"/>
</dbReference>
<accession>A0A8X6FGH2</accession>
<evidence type="ECO:0000313" key="2">
    <source>
        <dbReference type="Proteomes" id="UP000887116"/>
    </source>
</evidence>
<evidence type="ECO:0000313" key="1">
    <source>
        <dbReference type="EMBL" id="GFQ79492.1"/>
    </source>
</evidence>
<proteinExistence type="predicted"/>
<keyword evidence="2" id="KW-1185">Reference proteome</keyword>
<dbReference type="Gene3D" id="3.30.420.10">
    <property type="entry name" value="Ribonuclease H-like superfamily/Ribonuclease H"/>
    <property type="match status" value="1"/>
</dbReference>
<reference evidence="1" key="1">
    <citation type="submission" date="2020-07" db="EMBL/GenBank/DDBJ databases">
        <title>Multicomponent nature underlies the extraordinary mechanical properties of spider dragline silk.</title>
        <authorList>
            <person name="Kono N."/>
            <person name="Nakamura H."/>
            <person name="Mori M."/>
            <person name="Yoshida Y."/>
            <person name="Ohtoshi R."/>
            <person name="Malay A.D."/>
            <person name="Moran D.A.P."/>
            <person name="Tomita M."/>
            <person name="Numata K."/>
            <person name="Arakawa K."/>
        </authorList>
    </citation>
    <scope>NUCLEOTIDE SEQUENCE</scope>
</reference>
<dbReference type="Proteomes" id="UP000887116">
    <property type="component" value="Unassembled WGS sequence"/>
</dbReference>